<dbReference type="EMBL" id="JARKIK010000010">
    <property type="protein sequence ID" value="KAK8749155.1"/>
    <property type="molecule type" value="Genomic_DNA"/>
</dbReference>
<organism evidence="10 11">
    <name type="scientific">Cherax quadricarinatus</name>
    <name type="common">Australian red claw crayfish</name>
    <dbReference type="NCBI Taxonomy" id="27406"/>
    <lineage>
        <taxon>Eukaryota</taxon>
        <taxon>Metazoa</taxon>
        <taxon>Ecdysozoa</taxon>
        <taxon>Arthropoda</taxon>
        <taxon>Crustacea</taxon>
        <taxon>Multicrustacea</taxon>
        <taxon>Malacostraca</taxon>
        <taxon>Eumalacostraca</taxon>
        <taxon>Eucarida</taxon>
        <taxon>Decapoda</taxon>
        <taxon>Pleocyemata</taxon>
        <taxon>Astacidea</taxon>
        <taxon>Parastacoidea</taxon>
        <taxon>Parastacidae</taxon>
        <taxon>Cherax</taxon>
    </lineage>
</organism>
<dbReference type="InterPro" id="IPR011992">
    <property type="entry name" value="EF-hand-dom_pair"/>
</dbReference>
<dbReference type="Proteomes" id="UP001445076">
    <property type="component" value="Unassembled WGS sequence"/>
</dbReference>
<reference evidence="10" key="2">
    <citation type="submission" date="2024-01" db="EMBL/GenBank/DDBJ databases">
        <authorList>
            <person name="He J."/>
            <person name="Wang M."/>
            <person name="Zheng J."/>
            <person name="Liu Z."/>
        </authorList>
    </citation>
    <scope>NUCLEOTIDE SEQUENCE</scope>
    <source>
        <strain evidence="10">ZL_2023a</strain>
        <tissue evidence="10">Muscle</tissue>
    </source>
</reference>
<dbReference type="SMART" id="SM00174">
    <property type="entry name" value="RHO"/>
    <property type="match status" value="1"/>
</dbReference>
<dbReference type="SMART" id="SM00175">
    <property type="entry name" value="RAB"/>
    <property type="match status" value="1"/>
</dbReference>
<dbReference type="PANTHER" id="PTHR47977">
    <property type="entry name" value="RAS-RELATED PROTEIN RAB"/>
    <property type="match status" value="1"/>
</dbReference>
<keyword evidence="4" id="KW-0106">Calcium</keyword>
<feature type="compositionally biased region" description="Basic residues" evidence="8">
    <location>
        <begin position="383"/>
        <end position="397"/>
    </location>
</feature>
<comment type="caution">
    <text evidence="10">The sequence shown here is derived from an EMBL/GenBank/DDBJ whole genome shotgun (WGS) entry which is preliminary data.</text>
</comment>
<feature type="domain" description="EF-hand" evidence="9">
    <location>
        <begin position="45"/>
        <end position="80"/>
    </location>
</feature>
<feature type="coiled-coil region" evidence="7">
    <location>
        <begin position="336"/>
        <end position="363"/>
    </location>
</feature>
<feature type="region of interest" description="Disordered" evidence="8">
    <location>
        <begin position="485"/>
        <end position="508"/>
    </location>
</feature>
<feature type="compositionally biased region" description="Polar residues" evidence="8">
    <location>
        <begin position="528"/>
        <end position="540"/>
    </location>
</feature>
<evidence type="ECO:0000313" key="11">
    <source>
        <dbReference type="Proteomes" id="UP001445076"/>
    </source>
</evidence>
<feature type="region of interest" description="Disordered" evidence="8">
    <location>
        <begin position="220"/>
        <end position="243"/>
    </location>
</feature>
<feature type="compositionally biased region" description="Basic and acidic residues" evidence="8">
    <location>
        <begin position="220"/>
        <end position="237"/>
    </location>
</feature>
<evidence type="ECO:0000256" key="2">
    <source>
        <dbReference type="ARBA" id="ARBA00022490"/>
    </source>
</evidence>
<protein>
    <recommendedName>
        <fullName evidence="9">EF-hand domain-containing protein</fullName>
    </recommendedName>
</protein>
<evidence type="ECO:0000256" key="3">
    <source>
        <dbReference type="ARBA" id="ARBA00022741"/>
    </source>
</evidence>
<dbReference type="SMART" id="SM00173">
    <property type="entry name" value="RAS"/>
    <property type="match status" value="1"/>
</dbReference>
<dbReference type="AlphaFoldDB" id="A0AAW0YBA9"/>
<feature type="region of interest" description="Disordered" evidence="8">
    <location>
        <begin position="523"/>
        <end position="543"/>
    </location>
</feature>
<dbReference type="SUPFAM" id="SSF52540">
    <property type="entry name" value="P-loop containing nucleoside triphosphate hydrolases"/>
    <property type="match status" value="1"/>
</dbReference>
<dbReference type="Pfam" id="PF13499">
    <property type="entry name" value="EF-hand_7"/>
    <property type="match status" value="1"/>
</dbReference>
<keyword evidence="6" id="KW-0342">GTP-binding</keyword>
<dbReference type="SMART" id="SM00176">
    <property type="entry name" value="RAN"/>
    <property type="match status" value="1"/>
</dbReference>
<dbReference type="InterPro" id="IPR018247">
    <property type="entry name" value="EF_Hand_1_Ca_BS"/>
</dbReference>
<sequence length="746" mass="83429">MNGVPSAGQNGAGSQLQQLFRTCDKEGKGYIVEQELRELCLGLGITAEDSDVIFSDLDEDQDGKISYWEFSKGFSEFLNPDTEARANRRFSIGTGSAAEEEDEEEVERRVDEEELRRRESVYQAWSCLTSSLAQLTNTSVAAESGVQIRELLQDLEASPAPIDVASRVSTVLSTLLAEIQQLQSHHHSLETLYKKEREHHATALKSLENEIEDQVAKVEQKAKQQARQESEEEKRQLQDQMEQEMAELQTHLKIFQKVDSWLRREEGSGPEKVEEVRRKLEEAYHANRALNMNLHETTTNLGLLRSDMAQMRLQYEEKCRELHSERETVLEYMHQYDHMKRQLELLHEANKRLQDTNDSMRAAVEHEWRSSPLGSRCSSARSSLHRSKERKRSHSRSRSPLPSVLSPFEGDGTLKYGIRRLMDDLDSGVSTLPDMTEEGCNTQDELKLSENEGPLSLEEELLSVESGSLLPATQEVVQEMTLRPSDVASTPTVTPTPPPTLEISTPPLRPRGAAHLTALNTHRHGASPQHQAQAGVQTASHDPLGPPERTYKVVFAGDAAVGKSTFIVRLCRGCFVTNIASTLGVDYKVKTLNVDEKNIAIQLWDTAGQERFRSITKTYFRRADGVLLLFDVTSERSFLNVRQWIQSIDEACHSRVPVVLCGNKADLRVSAAAEGRSTVSSADGERLARDCGASFVETSSKSGTGVMEALVQLARQMMTTEDVEVQASALKVCAMEEKRSCCGSKK</sequence>
<dbReference type="GO" id="GO:0005509">
    <property type="term" value="F:calcium ion binding"/>
    <property type="evidence" value="ECO:0007669"/>
    <property type="project" value="InterPro"/>
</dbReference>
<dbReference type="Gene3D" id="3.40.50.300">
    <property type="entry name" value="P-loop containing nucleotide triphosphate hydrolases"/>
    <property type="match status" value="1"/>
</dbReference>
<evidence type="ECO:0000313" key="10">
    <source>
        <dbReference type="EMBL" id="KAK8749155.1"/>
    </source>
</evidence>
<evidence type="ECO:0000256" key="5">
    <source>
        <dbReference type="ARBA" id="ARBA00023054"/>
    </source>
</evidence>
<evidence type="ECO:0000256" key="7">
    <source>
        <dbReference type="SAM" id="Coils"/>
    </source>
</evidence>
<dbReference type="PROSITE" id="PS50222">
    <property type="entry name" value="EF_HAND_2"/>
    <property type="match status" value="1"/>
</dbReference>
<dbReference type="SUPFAM" id="SSF47473">
    <property type="entry name" value="EF-hand"/>
    <property type="match status" value="1"/>
</dbReference>
<proteinExistence type="predicted"/>
<dbReference type="InterPro" id="IPR027417">
    <property type="entry name" value="P-loop_NTPase"/>
</dbReference>
<dbReference type="NCBIfam" id="TIGR00231">
    <property type="entry name" value="small_GTP"/>
    <property type="match status" value="1"/>
</dbReference>
<dbReference type="GO" id="GO:0005525">
    <property type="term" value="F:GTP binding"/>
    <property type="evidence" value="ECO:0007669"/>
    <property type="project" value="UniProtKB-KW"/>
</dbReference>
<dbReference type="InterPro" id="IPR005225">
    <property type="entry name" value="Small_GTP-bd"/>
</dbReference>
<dbReference type="SMART" id="SM00177">
    <property type="entry name" value="ARF"/>
    <property type="match status" value="1"/>
</dbReference>
<dbReference type="CDD" id="cd00154">
    <property type="entry name" value="Rab"/>
    <property type="match status" value="1"/>
</dbReference>
<dbReference type="PRINTS" id="PR00449">
    <property type="entry name" value="RASTRNSFRMNG"/>
</dbReference>
<keyword evidence="11" id="KW-1185">Reference proteome</keyword>
<dbReference type="PROSITE" id="PS51417">
    <property type="entry name" value="ARF"/>
    <property type="match status" value="1"/>
</dbReference>
<dbReference type="InterPro" id="IPR002048">
    <property type="entry name" value="EF_hand_dom"/>
</dbReference>
<gene>
    <name evidence="10" type="ORF">OTU49_015705</name>
</gene>
<dbReference type="EMBL" id="JARKIK010000010">
    <property type="protein sequence ID" value="KAK8749154.1"/>
    <property type="molecule type" value="Genomic_DNA"/>
</dbReference>
<evidence type="ECO:0000256" key="8">
    <source>
        <dbReference type="SAM" id="MobiDB-lite"/>
    </source>
</evidence>
<keyword evidence="2" id="KW-0963">Cytoplasm</keyword>
<dbReference type="FunFam" id="3.40.50.300:FF:001348">
    <property type="entry name" value="Ras and EF-hand domain-containing protein"/>
    <property type="match status" value="1"/>
</dbReference>
<dbReference type="PROSITE" id="PS51421">
    <property type="entry name" value="RAS"/>
    <property type="match status" value="1"/>
</dbReference>
<dbReference type="PROSITE" id="PS51420">
    <property type="entry name" value="RHO"/>
    <property type="match status" value="1"/>
</dbReference>
<reference evidence="10 11" key="1">
    <citation type="journal article" date="2024" name="BMC Genomics">
        <title>Genome assembly of redclaw crayfish (Cherax quadricarinatus) provides insights into its immune adaptation and hypoxia tolerance.</title>
        <authorList>
            <person name="Liu Z."/>
            <person name="Zheng J."/>
            <person name="Li H."/>
            <person name="Fang K."/>
            <person name="Wang S."/>
            <person name="He J."/>
            <person name="Zhou D."/>
            <person name="Weng S."/>
            <person name="Chi M."/>
            <person name="Gu Z."/>
            <person name="He J."/>
            <person name="Li F."/>
            <person name="Wang M."/>
        </authorList>
    </citation>
    <scope>NUCLEOTIDE SEQUENCE [LARGE SCALE GENOMIC DNA]</scope>
    <source>
        <strain evidence="10">ZL_2023a</strain>
    </source>
</reference>
<dbReference type="GO" id="GO:0003924">
    <property type="term" value="F:GTPase activity"/>
    <property type="evidence" value="ECO:0007669"/>
    <property type="project" value="InterPro"/>
</dbReference>
<comment type="subcellular location">
    <subcellularLocation>
        <location evidence="1">Cytoplasm</location>
    </subcellularLocation>
</comment>
<evidence type="ECO:0000259" key="9">
    <source>
        <dbReference type="PROSITE" id="PS50222"/>
    </source>
</evidence>
<accession>A0AAW0YBA9</accession>
<dbReference type="Gene3D" id="1.10.238.10">
    <property type="entry name" value="EF-hand"/>
    <property type="match status" value="1"/>
</dbReference>
<evidence type="ECO:0000256" key="4">
    <source>
        <dbReference type="ARBA" id="ARBA00022837"/>
    </source>
</evidence>
<evidence type="ECO:0000256" key="6">
    <source>
        <dbReference type="ARBA" id="ARBA00023134"/>
    </source>
</evidence>
<dbReference type="SMART" id="SM00054">
    <property type="entry name" value="EFh"/>
    <property type="match status" value="2"/>
</dbReference>
<evidence type="ECO:0000256" key="1">
    <source>
        <dbReference type="ARBA" id="ARBA00004496"/>
    </source>
</evidence>
<dbReference type="PROSITE" id="PS00018">
    <property type="entry name" value="EF_HAND_1"/>
    <property type="match status" value="1"/>
</dbReference>
<dbReference type="GO" id="GO:0005737">
    <property type="term" value="C:cytoplasm"/>
    <property type="evidence" value="ECO:0007669"/>
    <property type="project" value="UniProtKB-SubCell"/>
</dbReference>
<feature type="region of interest" description="Disordered" evidence="8">
    <location>
        <begin position="364"/>
        <end position="409"/>
    </location>
</feature>
<dbReference type="InterPro" id="IPR001806">
    <property type="entry name" value="Small_GTPase"/>
</dbReference>
<keyword evidence="3" id="KW-0547">Nucleotide-binding</keyword>
<dbReference type="CDD" id="cd00051">
    <property type="entry name" value="EFh"/>
    <property type="match status" value="1"/>
</dbReference>
<dbReference type="PROSITE" id="PS51419">
    <property type="entry name" value="RAB"/>
    <property type="match status" value="1"/>
</dbReference>
<keyword evidence="5 7" id="KW-0175">Coiled coil</keyword>
<dbReference type="Pfam" id="PF00071">
    <property type="entry name" value="Ras"/>
    <property type="match status" value="1"/>
</dbReference>
<dbReference type="InterPro" id="IPR050227">
    <property type="entry name" value="Rab"/>
</dbReference>
<name>A0AAW0YBA9_CHEQU</name>